<dbReference type="Proteomes" id="UP000281474">
    <property type="component" value="Unassembled WGS sequence"/>
</dbReference>
<dbReference type="PRINTS" id="PR00081">
    <property type="entry name" value="GDHRDH"/>
</dbReference>
<dbReference type="CDD" id="cd05374">
    <property type="entry name" value="17beta-HSD-like_SDR_c"/>
    <property type="match status" value="1"/>
</dbReference>
<sequence>MGTSVLVTGSAKGFGYLIVNTLLDSGFTVVASMRDPYGKDLAIADELELKGARVVAIDVTNDRSVIKGVAQAIEDVGEIDVLINNAGRGALGWQESFTIDDFKSVFDINVFGVQRMIRAVLPYMKLRQSGTLIQISSTLGQFVLPFMGAYNASKHAIEGLSETYRVELSQYGIQTLVVEPGGYGTGFLANSLKANDSEVTSTYAKKANAPELMVAGFEKSRADGNDPDPQMVADAILDLLQTNPIDRPFRTVVDGESSQSTIQSINEVTEDCMQTIYKSYGMDNLLKLKQ</sequence>
<proteinExistence type="inferred from homology"/>
<dbReference type="PROSITE" id="PS00061">
    <property type="entry name" value="ADH_SHORT"/>
    <property type="match status" value="1"/>
</dbReference>
<reference evidence="2 3" key="1">
    <citation type="submission" date="2018-09" db="EMBL/GenBank/DDBJ databases">
        <title>Phylogeny of the Shewanellaceae, and recommendation for two new genera, Pseudoshewanella and Parashewanella.</title>
        <authorList>
            <person name="Wang G."/>
        </authorList>
    </citation>
    <scope>NUCLEOTIDE SEQUENCE [LARGE SCALE GENOMIC DNA]</scope>
    <source>
        <strain evidence="2 3">C51</strain>
    </source>
</reference>
<comment type="similarity">
    <text evidence="1">Belongs to the short-chain dehydrogenases/reductases (SDR) family.</text>
</comment>
<dbReference type="InterPro" id="IPR036291">
    <property type="entry name" value="NAD(P)-bd_dom_sf"/>
</dbReference>
<dbReference type="EMBL" id="QZEI01000056">
    <property type="protein sequence ID" value="RLV58767.1"/>
    <property type="molecule type" value="Genomic_DNA"/>
</dbReference>
<protein>
    <submittedName>
        <fullName evidence="2">SDR family oxidoreductase</fullName>
    </submittedName>
</protein>
<gene>
    <name evidence="2" type="ORF">D5018_15585</name>
</gene>
<dbReference type="PANTHER" id="PTHR43976:SF9">
    <property type="entry name" value="OXIDOREDUCTASE"/>
    <property type="match status" value="1"/>
</dbReference>
<evidence type="ECO:0000313" key="2">
    <source>
        <dbReference type="EMBL" id="RLV58767.1"/>
    </source>
</evidence>
<dbReference type="SUPFAM" id="SSF51735">
    <property type="entry name" value="NAD(P)-binding Rossmann-fold domains"/>
    <property type="match status" value="1"/>
</dbReference>
<dbReference type="Pfam" id="PF00106">
    <property type="entry name" value="adh_short"/>
    <property type="match status" value="1"/>
</dbReference>
<dbReference type="PRINTS" id="PR00080">
    <property type="entry name" value="SDRFAMILY"/>
</dbReference>
<comment type="caution">
    <text evidence="2">The sequence shown here is derived from an EMBL/GenBank/DDBJ whole genome shotgun (WGS) entry which is preliminary data.</text>
</comment>
<dbReference type="RefSeq" id="WP_121839927.1">
    <property type="nucleotide sequence ID" value="NZ_ML014805.1"/>
</dbReference>
<dbReference type="InterPro" id="IPR020904">
    <property type="entry name" value="Sc_DH/Rdtase_CS"/>
</dbReference>
<dbReference type="InterPro" id="IPR051911">
    <property type="entry name" value="SDR_oxidoreductase"/>
</dbReference>
<name>A0A3L8PTM7_9GAMM</name>
<evidence type="ECO:0000256" key="1">
    <source>
        <dbReference type="RuleBase" id="RU000363"/>
    </source>
</evidence>
<evidence type="ECO:0000313" key="3">
    <source>
        <dbReference type="Proteomes" id="UP000281474"/>
    </source>
</evidence>
<keyword evidence="3" id="KW-1185">Reference proteome</keyword>
<dbReference type="OrthoDB" id="9775296at2"/>
<dbReference type="PANTHER" id="PTHR43976">
    <property type="entry name" value="SHORT CHAIN DEHYDROGENASE"/>
    <property type="match status" value="1"/>
</dbReference>
<dbReference type="InterPro" id="IPR002347">
    <property type="entry name" value="SDR_fam"/>
</dbReference>
<dbReference type="Gene3D" id="3.40.50.720">
    <property type="entry name" value="NAD(P)-binding Rossmann-like Domain"/>
    <property type="match status" value="1"/>
</dbReference>
<accession>A0A3L8PTM7</accession>
<organism evidence="2 3">
    <name type="scientific">Parashewanella curva</name>
    <dbReference type="NCBI Taxonomy" id="2338552"/>
    <lineage>
        <taxon>Bacteria</taxon>
        <taxon>Pseudomonadati</taxon>
        <taxon>Pseudomonadota</taxon>
        <taxon>Gammaproteobacteria</taxon>
        <taxon>Alteromonadales</taxon>
        <taxon>Shewanellaceae</taxon>
        <taxon>Parashewanella</taxon>
    </lineage>
</organism>
<dbReference type="AlphaFoldDB" id="A0A3L8PTM7"/>